<name>A0A7D3R1V7_9VIRU</name>
<organism evidence="4 5">
    <name type="scientific">Fadolivirus FV1/VV64</name>
    <dbReference type="NCBI Taxonomy" id="3070911"/>
    <lineage>
        <taxon>Viruses</taxon>
        <taxon>Varidnaviria</taxon>
        <taxon>Bamfordvirae</taxon>
        <taxon>Nucleocytoviricota</taxon>
        <taxon>Megaviricetes</taxon>
        <taxon>Imitervirales</taxon>
        <taxon>Mimiviridae</taxon>
        <taxon>Klosneuvirinae</taxon>
        <taxon>Fadolivirus</taxon>
        <taxon>Fadolivirus algeromassiliense</taxon>
    </lineage>
</organism>
<evidence type="ECO:0000256" key="2">
    <source>
        <dbReference type="ARBA" id="ARBA00022679"/>
    </source>
</evidence>
<dbReference type="InterPro" id="IPR000836">
    <property type="entry name" value="PRTase_dom"/>
</dbReference>
<dbReference type="InterPro" id="IPR029057">
    <property type="entry name" value="PRTase-like"/>
</dbReference>
<accession>A0A7D3R1V7</accession>
<keyword evidence="2" id="KW-0808">Transferase</keyword>
<sequence>MKHFVSADSLRTDSYQLAAKVVKSGFKPDYLVAIWRGGAPIGCYVHELLKYVGMKTDHIAIRTSRYSGIDQAHESVQVYNLGYLSERVNKSSKILLVDDVYDTGLSIKAVYDAFKERFGDNCPEDIRTATVYFKPSRNKTDRVPEYYVHESDKWLVFPHEIEGLTLDEISHHINPETASLVAECVALTH</sequence>
<evidence type="ECO:0000259" key="3">
    <source>
        <dbReference type="Pfam" id="PF00156"/>
    </source>
</evidence>
<evidence type="ECO:0000313" key="5">
    <source>
        <dbReference type="Proteomes" id="UP001162001"/>
    </source>
</evidence>
<keyword evidence="5" id="KW-1185">Reference proteome</keyword>
<evidence type="ECO:0000256" key="1">
    <source>
        <dbReference type="ARBA" id="ARBA00022676"/>
    </source>
</evidence>
<protein>
    <submittedName>
        <fullName evidence="4">Hypoxanthine phosphoribosyltransferase</fullName>
    </submittedName>
</protein>
<dbReference type="Proteomes" id="UP001162001">
    <property type="component" value="Segment"/>
</dbReference>
<dbReference type="Gene3D" id="3.40.50.2020">
    <property type="match status" value="1"/>
</dbReference>
<feature type="domain" description="Phosphoribosyltransferase" evidence="3">
    <location>
        <begin position="16"/>
        <end position="157"/>
    </location>
</feature>
<evidence type="ECO:0000313" key="4">
    <source>
        <dbReference type="EMBL" id="QKF94822.1"/>
    </source>
</evidence>
<dbReference type="GO" id="GO:0016757">
    <property type="term" value="F:glycosyltransferase activity"/>
    <property type="evidence" value="ECO:0007669"/>
    <property type="project" value="UniProtKB-KW"/>
</dbReference>
<keyword evidence="1 4" id="KW-0328">Glycosyltransferase</keyword>
<dbReference type="PANTHER" id="PTHR43363">
    <property type="entry name" value="HYPOXANTHINE PHOSPHORIBOSYLTRANSFERASE"/>
    <property type="match status" value="1"/>
</dbReference>
<reference evidence="4 5" key="1">
    <citation type="submission" date="2020-04" db="EMBL/GenBank/DDBJ databases">
        <title>Advantages and limits of metagenomic assembly and binning of a giant virus.</title>
        <authorList>
            <person name="Schulz F."/>
            <person name="Andreani J."/>
            <person name="Francis R."/>
            <person name="Boudjemaa H."/>
            <person name="Bou Khalil J.Y."/>
            <person name="Lee J."/>
            <person name="La Scola B."/>
            <person name="Woyke T."/>
        </authorList>
    </citation>
    <scope>NUCLEOTIDE SEQUENCE [LARGE SCALE GENOMIC DNA]</scope>
    <source>
        <strain evidence="4 5">FV1/VV64</strain>
    </source>
</reference>
<dbReference type="PANTHER" id="PTHR43363:SF1">
    <property type="entry name" value="HYPOXANTHINE-GUANINE PHOSPHORIBOSYLTRANSFERASE"/>
    <property type="match status" value="1"/>
</dbReference>
<dbReference type="CDD" id="cd06223">
    <property type="entry name" value="PRTases_typeI"/>
    <property type="match status" value="1"/>
</dbReference>
<dbReference type="SUPFAM" id="SSF53271">
    <property type="entry name" value="PRTase-like"/>
    <property type="match status" value="1"/>
</dbReference>
<dbReference type="Pfam" id="PF00156">
    <property type="entry name" value="Pribosyltran"/>
    <property type="match status" value="1"/>
</dbReference>
<dbReference type="EMBL" id="MT418680">
    <property type="protein sequence ID" value="QKF94822.1"/>
    <property type="molecule type" value="Genomic_DNA"/>
</dbReference>
<gene>
    <name evidence="4" type="ORF">Fadolivirus_1_1364</name>
</gene>
<proteinExistence type="predicted"/>